<dbReference type="AlphaFoldDB" id="A0A7K3RQR1"/>
<gene>
    <name evidence="3" type="ORF">G3I50_02945</name>
</gene>
<dbReference type="Pfam" id="PF07510">
    <property type="entry name" value="GmrSD_C"/>
    <property type="match status" value="1"/>
</dbReference>
<dbReference type="InterPro" id="IPR011089">
    <property type="entry name" value="GmrSD_C"/>
</dbReference>
<comment type="caution">
    <text evidence="3">The sequence shown here is derived from an EMBL/GenBank/DDBJ whole genome shotgun (WGS) entry which is preliminary data.</text>
</comment>
<dbReference type="EMBL" id="JAAGMP010000166">
    <property type="protein sequence ID" value="NEC17232.1"/>
    <property type="molecule type" value="Genomic_DNA"/>
</dbReference>
<evidence type="ECO:0000259" key="2">
    <source>
        <dbReference type="Pfam" id="PF07510"/>
    </source>
</evidence>
<dbReference type="Proteomes" id="UP000469670">
    <property type="component" value="Unassembled WGS sequence"/>
</dbReference>
<feature type="domain" description="GmrSD restriction endonucleases C-terminal" evidence="2">
    <location>
        <begin position="425"/>
        <end position="547"/>
    </location>
</feature>
<dbReference type="Pfam" id="PF03235">
    <property type="entry name" value="GmrSD_N"/>
    <property type="match status" value="1"/>
</dbReference>
<reference evidence="3 4" key="1">
    <citation type="submission" date="2020-01" db="EMBL/GenBank/DDBJ databases">
        <title>Insect and environment-associated Actinomycetes.</title>
        <authorList>
            <person name="Currrie C."/>
            <person name="Chevrette M."/>
            <person name="Carlson C."/>
            <person name="Stubbendieck R."/>
            <person name="Wendt-Pienkowski E."/>
        </authorList>
    </citation>
    <scope>NUCLEOTIDE SEQUENCE [LARGE SCALE GENOMIC DNA]</scope>
    <source>
        <strain evidence="3 4">SID7590</strain>
    </source>
</reference>
<evidence type="ECO:0000259" key="1">
    <source>
        <dbReference type="Pfam" id="PF03235"/>
    </source>
</evidence>
<dbReference type="PANTHER" id="PTHR35149">
    <property type="entry name" value="SLL5132 PROTEIN"/>
    <property type="match status" value="1"/>
</dbReference>
<protein>
    <submittedName>
        <fullName evidence="3">DUF262 domain-containing protein</fullName>
    </submittedName>
</protein>
<sequence length="556" mass="63353">MAQLEAREVPLHKVFCSDYDFRIPDYQRPYAWQPEQAQQLLADLEEALLRGDGEPYFLGSLVLVKDSRTAGADVIDGQQRLTTLTILLAVLRDLAQQADVVTNLIAMISEPGNTVLGLKAKPRLTLRPRDADFFHQHIQTAGSIETLLDLNPHNLKTDAQRAVQANARALHTTLASWSDEQRLSLCKLMGVQTFLVAVSTPDLDSAHRIFSVMNSRGLDLSPADIFKAQIIGEIDEEVSEIYARRWEDAEESLGREDFSDLFLHIRMIFSGERARQELLKEFQSQVLVHYKGGRAKEFVNQVLVPYAEASAVIRDRAYAAGSGSDQVNLWFRRLLQLDNNDWWPAALWALRSHGDDPLWLGAFLRLLERLAASMFVRRVYTTPRVFRFADLLTELNAGKGLEAPALQLTETERAETLRRLDGEVYHELRTRRFILLRLDELVAEDDIVATYDAPRITVEHVLPQNPGPESQWRADFTADQRTLWTHRLANLVLLSRAKNSQVQNLDFTAKKERYLKRGVVTFPLTTQVLGQETWTPEHLEKRQSELLGLLAEEWSL</sequence>
<name>A0A7K3RQR1_9ACTN</name>
<dbReference type="PANTHER" id="PTHR35149:SF2">
    <property type="entry name" value="DUF262 DOMAIN-CONTAINING PROTEIN"/>
    <property type="match status" value="1"/>
</dbReference>
<evidence type="ECO:0000313" key="3">
    <source>
        <dbReference type="EMBL" id="NEC17232.1"/>
    </source>
</evidence>
<feature type="domain" description="GmrSD restriction endonucleases N-terminal" evidence="1">
    <location>
        <begin position="13"/>
        <end position="230"/>
    </location>
</feature>
<proteinExistence type="predicted"/>
<organism evidence="3 4">
    <name type="scientific">Streptomyces parvus</name>
    <dbReference type="NCBI Taxonomy" id="66428"/>
    <lineage>
        <taxon>Bacteria</taxon>
        <taxon>Bacillati</taxon>
        <taxon>Actinomycetota</taxon>
        <taxon>Actinomycetes</taxon>
        <taxon>Kitasatosporales</taxon>
        <taxon>Streptomycetaceae</taxon>
        <taxon>Streptomyces</taxon>
    </lineage>
</organism>
<evidence type="ECO:0000313" key="4">
    <source>
        <dbReference type="Proteomes" id="UP000469670"/>
    </source>
</evidence>
<dbReference type="InterPro" id="IPR004919">
    <property type="entry name" value="GmrSD_N"/>
</dbReference>
<accession>A0A7K3RQR1</accession>